<evidence type="ECO:0000259" key="4">
    <source>
        <dbReference type="SMART" id="SM00922"/>
    </source>
</evidence>
<dbReference type="Gene3D" id="3.30.390.10">
    <property type="entry name" value="Enolase-like, N-terminal domain"/>
    <property type="match status" value="1"/>
</dbReference>
<dbReference type="GO" id="GO:0008872">
    <property type="term" value="F:glucarate dehydratase activity"/>
    <property type="evidence" value="ECO:0007669"/>
    <property type="project" value="UniProtKB-EC"/>
</dbReference>
<comment type="caution">
    <text evidence="5">The sequence shown here is derived from an EMBL/GenBank/DDBJ whole genome shotgun (WGS) entry which is preliminary data.</text>
</comment>
<dbReference type="InterPro" id="IPR034593">
    <property type="entry name" value="DgoD-like"/>
</dbReference>
<dbReference type="Pfam" id="PF13378">
    <property type="entry name" value="MR_MLE_C"/>
    <property type="match status" value="1"/>
</dbReference>
<evidence type="ECO:0000256" key="2">
    <source>
        <dbReference type="ARBA" id="ARBA00005183"/>
    </source>
</evidence>
<dbReference type="EMBL" id="QJJK01000002">
    <property type="protein sequence ID" value="PXW63491.1"/>
    <property type="molecule type" value="Genomic_DNA"/>
</dbReference>
<dbReference type="EC" id="4.2.1.40" evidence="3"/>
<name>A0A2V3UFH6_9HYPH</name>
<evidence type="ECO:0000256" key="1">
    <source>
        <dbReference type="ARBA" id="ARBA00001426"/>
    </source>
</evidence>
<reference evidence="5 6" key="1">
    <citation type="submission" date="2018-05" db="EMBL/GenBank/DDBJ databases">
        <title>Genomic Encyclopedia of Type Strains, Phase IV (KMG-IV): sequencing the most valuable type-strain genomes for metagenomic binning, comparative biology and taxonomic classification.</title>
        <authorList>
            <person name="Goeker M."/>
        </authorList>
    </citation>
    <scope>NUCLEOTIDE SEQUENCE [LARGE SCALE GENOMIC DNA]</scope>
    <source>
        <strain evidence="5 6">DSM 6462</strain>
    </source>
</reference>
<evidence type="ECO:0000256" key="3">
    <source>
        <dbReference type="ARBA" id="ARBA00011973"/>
    </source>
</evidence>
<evidence type="ECO:0000313" key="5">
    <source>
        <dbReference type="EMBL" id="PXW63491.1"/>
    </source>
</evidence>
<dbReference type="SMART" id="SM00922">
    <property type="entry name" value="MR_MLE"/>
    <property type="match status" value="1"/>
</dbReference>
<feature type="domain" description="Mandelate racemase/muconate lactonizing enzyme C-terminal" evidence="4">
    <location>
        <begin position="150"/>
        <end position="246"/>
    </location>
</feature>
<comment type="pathway">
    <text evidence="2">Carbohydrate acid metabolism; D-glucarate degradation; 2,5-dioxopentanoate from D-glucarate: step 1/2.</text>
</comment>
<gene>
    <name evidence="5" type="ORF">C7450_102407</name>
</gene>
<dbReference type="RefSeq" id="WP_146227275.1">
    <property type="nucleotide sequence ID" value="NZ_JAHBRY010000002.1"/>
</dbReference>
<dbReference type="InterPro" id="IPR036849">
    <property type="entry name" value="Enolase-like_C_sf"/>
</dbReference>
<dbReference type="Gene3D" id="3.20.20.120">
    <property type="entry name" value="Enolase-like C-terminal domain"/>
    <property type="match status" value="1"/>
</dbReference>
<dbReference type="Proteomes" id="UP000248021">
    <property type="component" value="Unassembled WGS sequence"/>
</dbReference>
<dbReference type="PANTHER" id="PTHR48080:SF4">
    <property type="entry name" value="GLUCARATE DEHYDRATASE"/>
    <property type="match status" value="1"/>
</dbReference>
<dbReference type="InterPro" id="IPR013342">
    <property type="entry name" value="Mandelate_racemase_C"/>
</dbReference>
<evidence type="ECO:0000313" key="6">
    <source>
        <dbReference type="Proteomes" id="UP000248021"/>
    </source>
</evidence>
<dbReference type="SUPFAM" id="SSF54826">
    <property type="entry name" value="Enolase N-terminal domain-like"/>
    <property type="match status" value="1"/>
</dbReference>
<dbReference type="SUPFAM" id="SSF51604">
    <property type="entry name" value="Enolase C-terminal domain-like"/>
    <property type="match status" value="1"/>
</dbReference>
<protein>
    <recommendedName>
        <fullName evidence="3">glucarate dehydratase</fullName>
        <ecNumber evidence="3">4.2.1.40</ecNumber>
    </recommendedName>
</protein>
<accession>A0A2V3UFH6</accession>
<organism evidence="5 6">
    <name type="scientific">Chelatococcus asaccharovorans</name>
    <dbReference type="NCBI Taxonomy" id="28210"/>
    <lineage>
        <taxon>Bacteria</taxon>
        <taxon>Pseudomonadati</taxon>
        <taxon>Pseudomonadota</taxon>
        <taxon>Alphaproteobacteria</taxon>
        <taxon>Hyphomicrobiales</taxon>
        <taxon>Chelatococcaceae</taxon>
        <taxon>Chelatococcus</taxon>
    </lineage>
</organism>
<proteinExistence type="predicted"/>
<sequence>MSSLRIESIECIPVTVPIEAPILTCYGSLGSYPRVIIKIVAENGLVGYGETSARYKADTFRMFENIFKGASPWESTRLINRIKHWNYYPWQKPEPLMAGLEIACLDLVGKATGEPLHRILGGKIHNEVPVASYLFYRHANAEGYGKIHSVEEAVDFAKAQVADYGFSALKLKGGYFPPETDRDTLYALRDTFGRDMRLRLDPQGCWTPVTAIRIGRQLDAIDLEYYEDPCWNAAAMAQVRKSVTTPLATNMCVTQFEEFHPATQLGAVDVVLSDIWYWGGVRATMAADRMCHATGIDLGMHSSAELGVAWAAMIHVASAMPHMKLAIDCMNLHLADDIIVGGKIVPRNGVVTPPDGPGLGIEIDEDKLAKYGALATSGAANDRYLNPNLADSARPGWSPHSPAW</sequence>
<dbReference type="AlphaFoldDB" id="A0A2V3UFH6"/>
<dbReference type="SFLD" id="SFLDG00055">
    <property type="entry name" value="glucarate_dehydratase"/>
    <property type="match status" value="1"/>
</dbReference>
<dbReference type="OrthoDB" id="9775441at2"/>
<comment type="catalytic activity">
    <reaction evidence="1">
        <text>D-glucarate = 5-dehydro-4-deoxy-D-glucarate + H2O</text>
        <dbReference type="Rhea" id="RHEA:14573"/>
        <dbReference type="ChEBI" id="CHEBI:15377"/>
        <dbReference type="ChEBI" id="CHEBI:30612"/>
        <dbReference type="ChEBI" id="CHEBI:42819"/>
        <dbReference type="EC" id="4.2.1.40"/>
    </reaction>
</comment>
<dbReference type="InterPro" id="IPR029065">
    <property type="entry name" value="Enolase_C-like"/>
</dbReference>
<dbReference type="SFLD" id="SFLDS00001">
    <property type="entry name" value="Enolase"/>
    <property type="match status" value="1"/>
</dbReference>
<dbReference type="PANTHER" id="PTHR48080">
    <property type="entry name" value="D-GALACTONATE DEHYDRATASE-RELATED"/>
    <property type="match status" value="1"/>
</dbReference>
<dbReference type="InterPro" id="IPR029017">
    <property type="entry name" value="Enolase-like_N"/>
</dbReference>
<keyword evidence="6" id="KW-1185">Reference proteome</keyword>